<gene>
    <name evidence="4" type="ORF">J437_LFUL000071</name>
</gene>
<dbReference type="Pfam" id="PF07679">
    <property type="entry name" value="I-set"/>
    <property type="match status" value="1"/>
</dbReference>
<dbReference type="InterPro" id="IPR013783">
    <property type="entry name" value="Ig-like_fold"/>
</dbReference>
<dbReference type="PRINTS" id="PR00014">
    <property type="entry name" value="FNTYPEIII"/>
</dbReference>
<dbReference type="InterPro" id="IPR050964">
    <property type="entry name" value="Striated_Muscle_Regulatory"/>
</dbReference>
<evidence type="ECO:0000259" key="3">
    <source>
        <dbReference type="PROSITE" id="PS50853"/>
    </source>
</evidence>
<keyword evidence="5" id="KW-1185">Reference proteome</keyword>
<dbReference type="GO" id="GO:0030154">
    <property type="term" value="P:cell differentiation"/>
    <property type="evidence" value="ECO:0007669"/>
    <property type="project" value="UniProtKB-ARBA"/>
</dbReference>
<dbReference type="AlphaFoldDB" id="A0A8K0JYQ1"/>
<proteinExistence type="predicted"/>
<dbReference type="CDD" id="cd00063">
    <property type="entry name" value="FN3"/>
    <property type="match status" value="2"/>
</dbReference>
<dbReference type="Gene3D" id="2.60.40.10">
    <property type="entry name" value="Immunoglobulins"/>
    <property type="match status" value="4"/>
</dbReference>
<dbReference type="Pfam" id="PF00041">
    <property type="entry name" value="fn3"/>
    <property type="match status" value="2"/>
</dbReference>
<dbReference type="PROSITE" id="PS50853">
    <property type="entry name" value="FN3"/>
    <property type="match status" value="3"/>
</dbReference>
<dbReference type="InterPro" id="IPR007110">
    <property type="entry name" value="Ig-like_dom"/>
</dbReference>
<dbReference type="Proteomes" id="UP000792457">
    <property type="component" value="Unassembled WGS sequence"/>
</dbReference>
<dbReference type="InterPro" id="IPR003599">
    <property type="entry name" value="Ig_sub"/>
</dbReference>
<evidence type="ECO:0000259" key="2">
    <source>
        <dbReference type="PROSITE" id="PS50835"/>
    </source>
</evidence>
<dbReference type="EMBL" id="KZ308222">
    <property type="protein sequence ID" value="KAG8225092.1"/>
    <property type="molecule type" value="Genomic_DNA"/>
</dbReference>
<dbReference type="PANTHER" id="PTHR13817">
    <property type="entry name" value="TITIN"/>
    <property type="match status" value="1"/>
</dbReference>
<dbReference type="InterPro" id="IPR036179">
    <property type="entry name" value="Ig-like_dom_sf"/>
</dbReference>
<evidence type="ECO:0000256" key="1">
    <source>
        <dbReference type="ARBA" id="ARBA00022737"/>
    </source>
</evidence>
<feature type="non-terminal residue" evidence="4">
    <location>
        <position position="1"/>
    </location>
</feature>
<dbReference type="PROSITE" id="PS50835">
    <property type="entry name" value="IG_LIKE"/>
    <property type="match status" value="1"/>
</dbReference>
<sequence length="354" mass="38402">METNLHGLMKFTNYTVHILAFTSMGDGVRSSPVHCATEEDVPGPPEHIKAMTLGPDNILVAWSPPASRNGIILRYNVYYHPLNAGSAFSLHHQPSGSGVVDGVGSKDVIKEVVFVSGNDLPKFSYEARRLKEFQRYEFWVTAVTGVGEGPSSTRVILAPSSRVPARIPAFPLQLNVKHGQSIRLDCPVIGTPPPTRKWRRLSGPSKMSGIQTSSETTLQSTGLSMSLTASSSAIAGNYSCQAENPFGSDEVWWEVGVTVVPSPPRLSLRKAESDSLTIQWRIGDSGGSPIKGFILNYKREFGEWLEKLEIEADSRSFTIKDLQCGSSYLIRVAAKNSVGIGQYSAALTAMTKGS</sequence>
<feature type="domain" description="Fibronectin type-III" evidence="3">
    <location>
        <begin position="260"/>
        <end position="354"/>
    </location>
</feature>
<reference evidence="4" key="1">
    <citation type="submission" date="2013-04" db="EMBL/GenBank/DDBJ databases">
        <authorList>
            <person name="Qu J."/>
            <person name="Murali S.C."/>
            <person name="Bandaranaike D."/>
            <person name="Bellair M."/>
            <person name="Blankenburg K."/>
            <person name="Chao H."/>
            <person name="Dinh H."/>
            <person name="Doddapaneni H."/>
            <person name="Downs B."/>
            <person name="Dugan-Rocha S."/>
            <person name="Elkadiri S."/>
            <person name="Gnanaolivu R.D."/>
            <person name="Hernandez B."/>
            <person name="Javaid M."/>
            <person name="Jayaseelan J.C."/>
            <person name="Lee S."/>
            <person name="Li M."/>
            <person name="Ming W."/>
            <person name="Munidasa M."/>
            <person name="Muniz J."/>
            <person name="Nguyen L."/>
            <person name="Ongeri F."/>
            <person name="Osuji N."/>
            <person name="Pu L.-L."/>
            <person name="Puazo M."/>
            <person name="Qu C."/>
            <person name="Quiroz J."/>
            <person name="Raj R."/>
            <person name="Weissenberger G."/>
            <person name="Xin Y."/>
            <person name="Zou X."/>
            <person name="Han Y."/>
            <person name="Richards S."/>
            <person name="Worley K."/>
            <person name="Muzny D."/>
            <person name="Gibbs R."/>
        </authorList>
    </citation>
    <scope>NUCLEOTIDE SEQUENCE</scope>
    <source>
        <strain evidence="4">Sampled in the wild</strain>
    </source>
</reference>
<feature type="domain" description="Fibronectin type-III" evidence="3">
    <location>
        <begin position="44"/>
        <end position="162"/>
    </location>
</feature>
<dbReference type="SMART" id="SM00408">
    <property type="entry name" value="IGc2"/>
    <property type="match status" value="1"/>
</dbReference>
<dbReference type="InterPro" id="IPR036116">
    <property type="entry name" value="FN3_sf"/>
</dbReference>
<dbReference type="SUPFAM" id="SSF48726">
    <property type="entry name" value="Immunoglobulin"/>
    <property type="match status" value="1"/>
</dbReference>
<accession>A0A8K0JYQ1</accession>
<dbReference type="InterPro" id="IPR013098">
    <property type="entry name" value="Ig_I-set"/>
</dbReference>
<dbReference type="PANTHER" id="PTHR13817:SF166">
    <property type="entry name" value="NEURONAL IGCAM-RELATED"/>
    <property type="match status" value="1"/>
</dbReference>
<dbReference type="SMART" id="SM00409">
    <property type="entry name" value="IG"/>
    <property type="match status" value="1"/>
</dbReference>
<dbReference type="SMART" id="SM00060">
    <property type="entry name" value="FN3"/>
    <property type="match status" value="2"/>
</dbReference>
<keyword evidence="1" id="KW-0677">Repeat</keyword>
<evidence type="ECO:0000313" key="4">
    <source>
        <dbReference type="EMBL" id="KAG8225092.1"/>
    </source>
</evidence>
<feature type="domain" description="Fibronectin type-III" evidence="3">
    <location>
        <begin position="1"/>
        <end position="40"/>
    </location>
</feature>
<protein>
    <submittedName>
        <fullName evidence="4">Uncharacterized protein</fullName>
    </submittedName>
</protein>
<name>A0A8K0JYQ1_LADFU</name>
<dbReference type="GO" id="GO:0009653">
    <property type="term" value="P:anatomical structure morphogenesis"/>
    <property type="evidence" value="ECO:0007669"/>
    <property type="project" value="UniProtKB-ARBA"/>
</dbReference>
<organism evidence="4 5">
    <name type="scientific">Ladona fulva</name>
    <name type="common">Scarce chaser dragonfly</name>
    <name type="synonym">Libellula fulva</name>
    <dbReference type="NCBI Taxonomy" id="123851"/>
    <lineage>
        <taxon>Eukaryota</taxon>
        <taxon>Metazoa</taxon>
        <taxon>Ecdysozoa</taxon>
        <taxon>Arthropoda</taxon>
        <taxon>Hexapoda</taxon>
        <taxon>Insecta</taxon>
        <taxon>Pterygota</taxon>
        <taxon>Palaeoptera</taxon>
        <taxon>Odonata</taxon>
        <taxon>Epiprocta</taxon>
        <taxon>Anisoptera</taxon>
        <taxon>Libelluloidea</taxon>
        <taxon>Libellulidae</taxon>
        <taxon>Ladona</taxon>
    </lineage>
</organism>
<dbReference type="SUPFAM" id="SSF49265">
    <property type="entry name" value="Fibronectin type III"/>
    <property type="match status" value="2"/>
</dbReference>
<dbReference type="OrthoDB" id="5982258at2759"/>
<reference evidence="4" key="2">
    <citation type="submission" date="2017-10" db="EMBL/GenBank/DDBJ databases">
        <title>Ladona fulva Genome sequencing and assembly.</title>
        <authorList>
            <person name="Murali S."/>
            <person name="Richards S."/>
            <person name="Bandaranaike D."/>
            <person name="Bellair M."/>
            <person name="Blankenburg K."/>
            <person name="Chao H."/>
            <person name="Dinh H."/>
            <person name="Doddapaneni H."/>
            <person name="Dugan-Rocha S."/>
            <person name="Elkadiri S."/>
            <person name="Gnanaolivu R."/>
            <person name="Hernandez B."/>
            <person name="Skinner E."/>
            <person name="Javaid M."/>
            <person name="Lee S."/>
            <person name="Li M."/>
            <person name="Ming W."/>
            <person name="Munidasa M."/>
            <person name="Muniz J."/>
            <person name="Nguyen L."/>
            <person name="Hughes D."/>
            <person name="Osuji N."/>
            <person name="Pu L.-L."/>
            <person name="Puazo M."/>
            <person name="Qu C."/>
            <person name="Quiroz J."/>
            <person name="Raj R."/>
            <person name="Weissenberger G."/>
            <person name="Xin Y."/>
            <person name="Zou X."/>
            <person name="Han Y."/>
            <person name="Worley K."/>
            <person name="Muzny D."/>
            <person name="Gibbs R."/>
        </authorList>
    </citation>
    <scope>NUCLEOTIDE SEQUENCE</scope>
    <source>
        <strain evidence="4">Sampled in the wild</strain>
    </source>
</reference>
<dbReference type="InterPro" id="IPR003598">
    <property type="entry name" value="Ig_sub2"/>
</dbReference>
<dbReference type="InterPro" id="IPR003961">
    <property type="entry name" value="FN3_dom"/>
</dbReference>
<comment type="caution">
    <text evidence="4">The sequence shown here is derived from an EMBL/GenBank/DDBJ whole genome shotgun (WGS) entry which is preliminary data.</text>
</comment>
<feature type="domain" description="Ig-like" evidence="2">
    <location>
        <begin position="168"/>
        <end position="258"/>
    </location>
</feature>
<evidence type="ECO:0000313" key="5">
    <source>
        <dbReference type="Proteomes" id="UP000792457"/>
    </source>
</evidence>